<evidence type="ECO:0000256" key="1">
    <source>
        <dbReference type="ARBA" id="ARBA00009502"/>
    </source>
</evidence>
<dbReference type="EMBL" id="JAHFZB010000030">
    <property type="protein sequence ID" value="KAK6471664.1"/>
    <property type="molecule type" value="Genomic_DNA"/>
</dbReference>
<dbReference type="Gene3D" id="1.10.1620.20">
    <property type="entry name" value="ATP synthase, F1 complex, epsilon subunit superfamily, mitochondrial"/>
    <property type="match status" value="1"/>
</dbReference>
<comment type="similarity">
    <text evidence="1">Belongs to the eukaryotic ATPase epsilon family.</text>
</comment>
<feature type="non-terminal residue" evidence="3">
    <location>
        <position position="1"/>
    </location>
</feature>
<dbReference type="SUPFAM" id="SSF48690">
    <property type="entry name" value="Epsilon subunit of mitochondrial F1F0-ATP synthase"/>
    <property type="match status" value="1"/>
</dbReference>
<keyword evidence="5" id="KW-1185">Reference proteome</keyword>
<evidence type="ECO:0000256" key="2">
    <source>
        <dbReference type="ARBA" id="ARBA00023196"/>
    </source>
</evidence>
<name>A0ABR0YGZ8_HUSHU</name>
<evidence type="ECO:0000313" key="4">
    <source>
        <dbReference type="EMBL" id="KAK6479560.1"/>
    </source>
</evidence>
<dbReference type="InterPro" id="IPR036742">
    <property type="entry name" value="ATP_synth_F1_esu_sf_mt"/>
</dbReference>
<sequence>ILFYTDQVLLISPPSYIRYSAICAQAVRSALKPQYKAAAEKAAGFSVKVLPPKAAACKY</sequence>
<proteinExistence type="inferred from homology"/>
<dbReference type="EMBL" id="JAHFZB010000018">
    <property type="protein sequence ID" value="KAK6479560.1"/>
    <property type="molecule type" value="Genomic_DNA"/>
</dbReference>
<dbReference type="Proteomes" id="UP001369086">
    <property type="component" value="Unassembled WGS sequence"/>
</dbReference>
<comment type="caution">
    <text evidence="3">The sequence shown here is derived from an EMBL/GenBank/DDBJ whole genome shotgun (WGS) entry which is preliminary data.</text>
</comment>
<gene>
    <name evidence="4" type="ORF">HHUSO_G20326</name>
    <name evidence="3" type="ORF">HHUSO_G28589</name>
</gene>
<reference evidence="3 5" key="1">
    <citation type="submission" date="2021-05" db="EMBL/GenBank/DDBJ databases">
        <authorList>
            <person name="Zahm M."/>
            <person name="Klopp C."/>
            <person name="Cabau C."/>
            <person name="Kuhl H."/>
            <person name="Suciu R."/>
            <person name="Ciorpac M."/>
            <person name="Holostenco D."/>
            <person name="Gessner J."/>
            <person name="Wuertz S."/>
            <person name="Hohne C."/>
            <person name="Stock M."/>
            <person name="Gislard M."/>
            <person name="Lluch J."/>
            <person name="Milhes M."/>
            <person name="Lampietro C."/>
            <person name="Lopez Roques C."/>
            <person name="Donnadieu C."/>
            <person name="Du K."/>
            <person name="Schartl M."/>
            <person name="Guiguen Y."/>
        </authorList>
    </citation>
    <scope>NUCLEOTIDE SEQUENCE [LARGE SCALE GENOMIC DNA]</scope>
    <source>
        <strain evidence="3">Hh-F2</strain>
        <tissue evidence="3">Blood</tissue>
    </source>
</reference>
<protein>
    <submittedName>
        <fullName evidence="3">ATP synthase subunit epsilon</fullName>
    </submittedName>
</protein>
<evidence type="ECO:0000313" key="5">
    <source>
        <dbReference type="Proteomes" id="UP001369086"/>
    </source>
</evidence>
<dbReference type="Pfam" id="PF04627">
    <property type="entry name" value="ATP-synt_Eps"/>
    <property type="match status" value="1"/>
</dbReference>
<dbReference type="InterPro" id="IPR006721">
    <property type="entry name" value="ATP_synth_F1_esu_mt"/>
</dbReference>
<keyword evidence="2" id="KW-0066">ATP synthesis</keyword>
<accession>A0ABR0YGZ8</accession>
<keyword evidence="2" id="KW-0139">CF(1)</keyword>
<dbReference type="CDD" id="cd12153">
    <property type="entry name" value="F1-ATPase_epsilon"/>
    <property type="match status" value="1"/>
</dbReference>
<evidence type="ECO:0000313" key="3">
    <source>
        <dbReference type="EMBL" id="KAK6471664.1"/>
    </source>
</evidence>
<organism evidence="3 5">
    <name type="scientific">Huso huso</name>
    <name type="common">Beluga</name>
    <name type="synonym">Acipenser huso</name>
    <dbReference type="NCBI Taxonomy" id="61971"/>
    <lineage>
        <taxon>Eukaryota</taxon>
        <taxon>Metazoa</taxon>
        <taxon>Chordata</taxon>
        <taxon>Craniata</taxon>
        <taxon>Vertebrata</taxon>
        <taxon>Euteleostomi</taxon>
        <taxon>Actinopterygii</taxon>
        <taxon>Chondrostei</taxon>
        <taxon>Acipenseriformes</taxon>
        <taxon>Acipenseridae</taxon>
        <taxon>Huso</taxon>
    </lineage>
</organism>